<evidence type="ECO:0008006" key="4">
    <source>
        <dbReference type="Google" id="ProtNLM"/>
    </source>
</evidence>
<evidence type="ECO:0000313" key="2">
    <source>
        <dbReference type="EMBL" id="AMY11304.1"/>
    </source>
</evidence>
<keyword evidence="3" id="KW-1185">Reference proteome</keyword>
<feature type="signal peptide" evidence="1">
    <location>
        <begin position="1"/>
        <end position="25"/>
    </location>
</feature>
<dbReference type="PROSITE" id="PS51257">
    <property type="entry name" value="PROKAR_LIPOPROTEIN"/>
    <property type="match status" value="1"/>
</dbReference>
<proteinExistence type="predicted"/>
<keyword evidence="1" id="KW-0732">Signal</keyword>
<evidence type="ECO:0000313" key="3">
    <source>
        <dbReference type="Proteomes" id="UP000076079"/>
    </source>
</evidence>
<dbReference type="EMBL" id="CP015136">
    <property type="protein sequence ID" value="AMY11304.1"/>
    <property type="molecule type" value="Genomic_DNA"/>
</dbReference>
<sequence precursor="true">MRSRVVSLAVIVVVACLAATLPAQAPTSPQDQTDTIRRMLTQLHENGEFTGSVLVARAGTVIEAVQGLAGTVLATLDVQPVTGGAASESASNGLLVALPAE</sequence>
<reference evidence="3" key="2">
    <citation type="submission" date="2016-04" db="EMBL/GenBank/DDBJ databases">
        <title>First Complete Genome Sequence of a Subdivision 6 Acidobacterium.</title>
        <authorList>
            <person name="Huang S."/>
            <person name="Vieira S."/>
            <person name="Bunk B."/>
            <person name="Riedel T."/>
            <person name="Sproeer C."/>
            <person name="Overmann J."/>
        </authorList>
    </citation>
    <scope>NUCLEOTIDE SEQUENCE [LARGE SCALE GENOMIC DNA]</scope>
    <source>
        <strain evidence="3">DSM 100886 HEG_-6_39</strain>
    </source>
</reference>
<dbReference type="RefSeq" id="WP_157899549.1">
    <property type="nucleotide sequence ID" value="NZ_CP015136.1"/>
</dbReference>
<dbReference type="KEGG" id="abac:LuPra_04552"/>
<dbReference type="Proteomes" id="UP000076079">
    <property type="component" value="Chromosome"/>
</dbReference>
<gene>
    <name evidence="2" type="ORF">LuPra_04552</name>
</gene>
<accession>A0A143PU28</accession>
<name>A0A143PU28_LUTPR</name>
<dbReference type="AlphaFoldDB" id="A0A143PU28"/>
<protein>
    <recommendedName>
        <fullName evidence="4">Serine hydrolase</fullName>
    </recommendedName>
</protein>
<evidence type="ECO:0000256" key="1">
    <source>
        <dbReference type="SAM" id="SignalP"/>
    </source>
</evidence>
<reference evidence="2 3" key="1">
    <citation type="journal article" date="2016" name="Genome Announc.">
        <title>First Complete Genome Sequence of a Subdivision 6 Acidobacterium Strain.</title>
        <authorList>
            <person name="Huang S."/>
            <person name="Vieira S."/>
            <person name="Bunk B."/>
            <person name="Riedel T."/>
            <person name="Sproer C."/>
            <person name="Overmann J."/>
        </authorList>
    </citation>
    <scope>NUCLEOTIDE SEQUENCE [LARGE SCALE GENOMIC DNA]</scope>
    <source>
        <strain evidence="3">DSM 100886 HEG_-6_39</strain>
    </source>
</reference>
<feature type="chain" id="PRO_5007511960" description="Serine hydrolase" evidence="1">
    <location>
        <begin position="26"/>
        <end position="101"/>
    </location>
</feature>
<organism evidence="2 3">
    <name type="scientific">Luteitalea pratensis</name>
    <dbReference type="NCBI Taxonomy" id="1855912"/>
    <lineage>
        <taxon>Bacteria</taxon>
        <taxon>Pseudomonadati</taxon>
        <taxon>Acidobacteriota</taxon>
        <taxon>Vicinamibacteria</taxon>
        <taxon>Vicinamibacterales</taxon>
        <taxon>Vicinamibacteraceae</taxon>
        <taxon>Luteitalea</taxon>
    </lineage>
</organism>